<keyword evidence="1" id="KW-0812">Transmembrane</keyword>
<accession>A0A2W5QE48</accession>
<evidence type="ECO:0000256" key="1">
    <source>
        <dbReference type="SAM" id="Phobius"/>
    </source>
</evidence>
<feature type="transmembrane region" description="Helical" evidence="1">
    <location>
        <begin position="126"/>
        <end position="147"/>
    </location>
</feature>
<gene>
    <name evidence="2" type="ORF">DI563_15995</name>
</gene>
<organism evidence="2 3">
    <name type="scientific">Variovorax paradoxus</name>
    <dbReference type="NCBI Taxonomy" id="34073"/>
    <lineage>
        <taxon>Bacteria</taxon>
        <taxon>Pseudomonadati</taxon>
        <taxon>Pseudomonadota</taxon>
        <taxon>Betaproteobacteria</taxon>
        <taxon>Burkholderiales</taxon>
        <taxon>Comamonadaceae</taxon>
        <taxon>Variovorax</taxon>
    </lineage>
</organism>
<dbReference type="AlphaFoldDB" id="A0A2W5QE48"/>
<evidence type="ECO:0000313" key="3">
    <source>
        <dbReference type="Proteomes" id="UP000249135"/>
    </source>
</evidence>
<keyword evidence="1" id="KW-1133">Transmembrane helix</keyword>
<reference evidence="2 3" key="1">
    <citation type="submission" date="2017-08" db="EMBL/GenBank/DDBJ databases">
        <title>Infants hospitalized years apart are colonized by the same room-sourced microbial strains.</title>
        <authorList>
            <person name="Brooks B."/>
            <person name="Olm M.R."/>
            <person name="Firek B.A."/>
            <person name="Baker R."/>
            <person name="Thomas B.C."/>
            <person name="Morowitz M.J."/>
            <person name="Banfield J.F."/>
        </authorList>
    </citation>
    <scope>NUCLEOTIDE SEQUENCE [LARGE SCALE GENOMIC DNA]</scope>
    <source>
        <strain evidence="2">S2_005_003_R2_41</strain>
    </source>
</reference>
<comment type="caution">
    <text evidence="2">The sequence shown here is derived from an EMBL/GenBank/DDBJ whole genome shotgun (WGS) entry which is preliminary data.</text>
</comment>
<feature type="transmembrane region" description="Helical" evidence="1">
    <location>
        <begin position="65"/>
        <end position="86"/>
    </location>
</feature>
<protein>
    <submittedName>
        <fullName evidence="2">Uncharacterized protein</fullName>
    </submittedName>
</protein>
<feature type="transmembrane region" description="Helical" evidence="1">
    <location>
        <begin position="92"/>
        <end position="114"/>
    </location>
</feature>
<proteinExistence type="predicted"/>
<dbReference type="Proteomes" id="UP000249135">
    <property type="component" value="Unassembled WGS sequence"/>
</dbReference>
<dbReference type="EMBL" id="QFPP01000208">
    <property type="protein sequence ID" value="PZQ73095.1"/>
    <property type="molecule type" value="Genomic_DNA"/>
</dbReference>
<sequence length="165" mass="18108">MRIGLAQDPLQLVFCVDHRFERLAHLRRCAAVSGPVVCIHSAFIAQCCGPFFGQSVRLGVLSGHFPTLAFTPFSFILRLLGALSSFPFGGLLLLPFHLSCCLIPGGFLSSGFGLCRRRASGRFLRLSCFLLSPLRLSFPCLLIWIGALYTIPFNNFAACPTLIAW</sequence>
<name>A0A2W5QE48_VARPD</name>
<keyword evidence="1" id="KW-0472">Membrane</keyword>
<evidence type="ECO:0000313" key="2">
    <source>
        <dbReference type="EMBL" id="PZQ73095.1"/>
    </source>
</evidence>